<keyword evidence="4 7" id="KW-0496">Mitochondrion</keyword>
<reference evidence="7" key="1">
    <citation type="submission" date="2017-04" db="EMBL/GenBank/DDBJ databases">
        <authorList>
            <person name="Afonso C.L."/>
            <person name="Miller P.J."/>
            <person name="Scott M.A."/>
            <person name="Spackman E."/>
            <person name="Goraichik I."/>
            <person name="Dimitrov K.M."/>
            <person name="Suarez D.L."/>
            <person name="Swayne D.E."/>
        </authorList>
    </citation>
    <scope>NUCLEOTIDE SEQUENCE</scope>
</reference>
<keyword evidence="3 7" id="KW-0689">Ribosomal protein</keyword>
<protein>
    <recommendedName>
        <fullName evidence="6">Small ribosomal subunit protein uS3m</fullName>
    </recommendedName>
</protein>
<keyword evidence="5" id="KW-0687">Ribonucleoprotein</keyword>
<evidence type="ECO:0000256" key="4">
    <source>
        <dbReference type="ARBA" id="ARBA00023128"/>
    </source>
</evidence>
<sequence length="297" mass="33950">MKYTIVNQIQASDVNLKNQLVAPKDSKLVNILSSSMLQNQHHFLKEHNHVLEGAQKVGTYILESYFNHLPTYGDTYVGKHRGRNSSVKMFTNPKILISNPMYDHSANGVNITVFYYYNDNPRVENYVKMHYLCEDHLKVISNQLSMVFKKSAHLHLIRVHYPYMNSQILAQYLCGKTDKTKFVQLCDALVSKSSLKVALYGKSGSDKENFILPSYMDSIRLELSGRLASERVVPRLTKQVYRMDSPNTNTGIYLQQAGLSSDTIQNKVVDYGKYTSKNHLGAYTLKVWITSLVTIHK</sequence>
<dbReference type="GO" id="GO:0005739">
    <property type="term" value="C:mitochondrion"/>
    <property type="evidence" value="ECO:0007669"/>
    <property type="project" value="UniProtKB-SubCell"/>
</dbReference>
<dbReference type="AlphaFoldDB" id="A0A2I6QCG0"/>
<dbReference type="GO" id="GO:1990904">
    <property type="term" value="C:ribonucleoprotein complex"/>
    <property type="evidence" value="ECO:0007669"/>
    <property type="project" value="UniProtKB-KW"/>
</dbReference>
<gene>
    <name evidence="7" type="primary">rps3</name>
</gene>
<organism evidence="7">
    <name type="scientific">Malassezia globosa</name>
    <dbReference type="NCBI Taxonomy" id="76773"/>
    <lineage>
        <taxon>Eukaryota</taxon>
        <taxon>Fungi</taxon>
        <taxon>Dikarya</taxon>
        <taxon>Basidiomycota</taxon>
        <taxon>Ustilaginomycotina</taxon>
        <taxon>Malasseziomycetes</taxon>
        <taxon>Malasseziales</taxon>
        <taxon>Malasseziaceae</taxon>
        <taxon>Malassezia</taxon>
    </lineage>
</organism>
<name>A0A2I6QCG0_9BASI</name>
<proteinExistence type="inferred from homology"/>
<dbReference type="InterPro" id="IPR007980">
    <property type="entry name" value="Ribosomal_uS3m_fun"/>
</dbReference>
<evidence type="ECO:0000313" key="7">
    <source>
        <dbReference type="EMBL" id="AUN28059.1"/>
    </source>
</evidence>
<evidence type="ECO:0000256" key="3">
    <source>
        <dbReference type="ARBA" id="ARBA00022980"/>
    </source>
</evidence>
<evidence type="ECO:0000256" key="5">
    <source>
        <dbReference type="ARBA" id="ARBA00023274"/>
    </source>
</evidence>
<evidence type="ECO:0000256" key="6">
    <source>
        <dbReference type="ARBA" id="ARBA00035157"/>
    </source>
</evidence>
<dbReference type="GO" id="GO:0006412">
    <property type="term" value="P:translation"/>
    <property type="evidence" value="ECO:0007669"/>
    <property type="project" value="InterPro"/>
</dbReference>
<evidence type="ECO:0000256" key="2">
    <source>
        <dbReference type="ARBA" id="ARBA00010761"/>
    </source>
</evidence>
<dbReference type="GO" id="GO:0003735">
    <property type="term" value="F:structural constituent of ribosome"/>
    <property type="evidence" value="ECO:0007669"/>
    <property type="project" value="InterPro"/>
</dbReference>
<dbReference type="GO" id="GO:0005840">
    <property type="term" value="C:ribosome"/>
    <property type="evidence" value="ECO:0007669"/>
    <property type="project" value="UniProtKB-KW"/>
</dbReference>
<accession>A0A2I6QCG0</accession>
<comment type="subcellular location">
    <subcellularLocation>
        <location evidence="1">Mitochondrion</location>
    </subcellularLocation>
</comment>
<dbReference type="EMBL" id="KY911087">
    <property type="protein sequence ID" value="AUN28059.1"/>
    <property type="molecule type" value="Genomic_DNA"/>
</dbReference>
<comment type="similarity">
    <text evidence="2">Belongs to the universal ribosomal protein uS3 family.</text>
</comment>
<dbReference type="Pfam" id="PF05316">
    <property type="entry name" value="VAR1"/>
    <property type="match status" value="1"/>
</dbReference>
<geneLocation type="mitochondrion" evidence="7"/>
<evidence type="ECO:0000256" key="1">
    <source>
        <dbReference type="ARBA" id="ARBA00004173"/>
    </source>
</evidence>